<comment type="similarity">
    <text evidence="1">Belongs to the WEB family.</text>
</comment>
<dbReference type="OMA" id="AGCAHEN"/>
<reference evidence="3 4" key="1">
    <citation type="journal article" date="2011" name="Science">
        <title>The Selaginella genome identifies genetic changes associated with the evolution of vascular plants.</title>
        <authorList>
            <person name="Banks J.A."/>
            <person name="Nishiyama T."/>
            <person name="Hasebe M."/>
            <person name="Bowman J.L."/>
            <person name="Gribskov M."/>
            <person name="dePamphilis C."/>
            <person name="Albert V.A."/>
            <person name="Aono N."/>
            <person name="Aoyama T."/>
            <person name="Ambrose B.A."/>
            <person name="Ashton N.W."/>
            <person name="Axtell M.J."/>
            <person name="Barker E."/>
            <person name="Barker M.S."/>
            <person name="Bennetzen J.L."/>
            <person name="Bonawitz N.D."/>
            <person name="Chapple C."/>
            <person name="Cheng C."/>
            <person name="Correa L.G."/>
            <person name="Dacre M."/>
            <person name="DeBarry J."/>
            <person name="Dreyer I."/>
            <person name="Elias M."/>
            <person name="Engstrom E.M."/>
            <person name="Estelle M."/>
            <person name="Feng L."/>
            <person name="Finet C."/>
            <person name="Floyd S.K."/>
            <person name="Frommer W.B."/>
            <person name="Fujita T."/>
            <person name="Gramzow L."/>
            <person name="Gutensohn M."/>
            <person name="Harholt J."/>
            <person name="Hattori M."/>
            <person name="Heyl A."/>
            <person name="Hirai T."/>
            <person name="Hiwatashi Y."/>
            <person name="Ishikawa M."/>
            <person name="Iwata M."/>
            <person name="Karol K.G."/>
            <person name="Koehler B."/>
            <person name="Kolukisaoglu U."/>
            <person name="Kubo M."/>
            <person name="Kurata T."/>
            <person name="Lalonde S."/>
            <person name="Li K."/>
            <person name="Li Y."/>
            <person name="Litt A."/>
            <person name="Lyons E."/>
            <person name="Manning G."/>
            <person name="Maruyama T."/>
            <person name="Michael T.P."/>
            <person name="Mikami K."/>
            <person name="Miyazaki S."/>
            <person name="Morinaga S."/>
            <person name="Murata T."/>
            <person name="Mueller-Roeber B."/>
            <person name="Nelson D.R."/>
            <person name="Obara M."/>
            <person name="Oguri Y."/>
            <person name="Olmstead R.G."/>
            <person name="Onodera N."/>
            <person name="Petersen B.L."/>
            <person name="Pils B."/>
            <person name="Prigge M."/>
            <person name="Rensing S.A."/>
            <person name="Riano-Pachon D.M."/>
            <person name="Roberts A.W."/>
            <person name="Sato Y."/>
            <person name="Scheller H.V."/>
            <person name="Schulz B."/>
            <person name="Schulz C."/>
            <person name="Shakirov E.V."/>
            <person name="Shibagaki N."/>
            <person name="Shinohara N."/>
            <person name="Shippen D.E."/>
            <person name="Soerensen I."/>
            <person name="Sotooka R."/>
            <person name="Sugimoto N."/>
            <person name="Sugita M."/>
            <person name="Sumikawa N."/>
            <person name="Tanurdzic M."/>
            <person name="Theissen G."/>
            <person name="Ulvskov P."/>
            <person name="Wakazuki S."/>
            <person name="Weng J.K."/>
            <person name="Willats W.W."/>
            <person name="Wipf D."/>
            <person name="Wolf P.G."/>
            <person name="Yang L."/>
            <person name="Zimmer A.D."/>
            <person name="Zhu Q."/>
            <person name="Mitros T."/>
            <person name="Hellsten U."/>
            <person name="Loque D."/>
            <person name="Otillar R."/>
            <person name="Salamov A."/>
            <person name="Schmutz J."/>
            <person name="Shapiro H."/>
            <person name="Lindquist E."/>
            <person name="Lucas S."/>
            <person name="Rokhsar D."/>
            <person name="Grigoriev I.V."/>
        </authorList>
    </citation>
    <scope>NUCLEOTIDE SEQUENCE [LARGE SCALE GENOMIC DNA]</scope>
</reference>
<dbReference type="PANTHER" id="PTHR32054">
    <property type="entry name" value="HEAVY CHAIN, PUTATIVE, EXPRESSED-RELATED-RELATED"/>
    <property type="match status" value="1"/>
</dbReference>
<name>D8QV63_SELML</name>
<evidence type="ECO:0000256" key="2">
    <source>
        <dbReference type="SAM" id="MobiDB-lite"/>
    </source>
</evidence>
<dbReference type="InParanoid" id="D8QV63"/>
<feature type="compositionally biased region" description="Basic and acidic residues" evidence="2">
    <location>
        <begin position="117"/>
        <end position="137"/>
    </location>
</feature>
<dbReference type="PANTHER" id="PTHR32054:SF31">
    <property type="entry name" value="PROTEIN WEAK CHLOROPLAST MOVEMENT UNDER BLUE LIGHT 1"/>
    <property type="match status" value="1"/>
</dbReference>
<dbReference type="STRING" id="88036.D8QV63"/>
<evidence type="ECO:0000256" key="1">
    <source>
        <dbReference type="ARBA" id="ARBA00005485"/>
    </source>
</evidence>
<proteinExistence type="inferred from homology"/>
<evidence type="ECO:0000313" key="3">
    <source>
        <dbReference type="EMBL" id="EFJ35994.1"/>
    </source>
</evidence>
<gene>
    <name evidence="3" type="ORF">SELMODRAFT_438230</name>
</gene>
<feature type="compositionally biased region" description="Basic and acidic residues" evidence="2">
    <location>
        <begin position="10"/>
        <end position="20"/>
    </location>
</feature>
<feature type="compositionally biased region" description="Basic and acidic residues" evidence="2">
    <location>
        <begin position="499"/>
        <end position="511"/>
    </location>
</feature>
<dbReference type="KEGG" id="smo:SELMODRAFT_438230"/>
<dbReference type="Proteomes" id="UP000001514">
    <property type="component" value="Unassembled WGS sequence"/>
</dbReference>
<evidence type="ECO:0000313" key="4">
    <source>
        <dbReference type="Proteomes" id="UP000001514"/>
    </source>
</evidence>
<keyword evidence="4" id="KW-1185">Reference proteome</keyword>
<feature type="region of interest" description="Disordered" evidence="2">
    <location>
        <begin position="482"/>
        <end position="511"/>
    </location>
</feature>
<dbReference type="Gramene" id="EFJ35994">
    <property type="protein sequence ID" value="EFJ35994"/>
    <property type="gene ID" value="SELMODRAFT_438230"/>
</dbReference>
<feature type="region of interest" description="Disordered" evidence="2">
    <location>
        <begin position="1"/>
        <end position="20"/>
    </location>
</feature>
<dbReference type="AlphaFoldDB" id="D8QV63"/>
<feature type="compositionally biased region" description="Basic and acidic residues" evidence="2">
    <location>
        <begin position="150"/>
        <end position="159"/>
    </location>
</feature>
<feature type="region of interest" description="Disordered" evidence="2">
    <location>
        <begin position="349"/>
        <end position="396"/>
    </location>
</feature>
<protein>
    <submittedName>
        <fullName evidence="3">Uncharacterized protein</fullName>
    </submittedName>
</protein>
<dbReference type="GO" id="GO:0005829">
    <property type="term" value="C:cytosol"/>
    <property type="evidence" value="ECO:0000318"/>
    <property type="project" value="GO_Central"/>
</dbReference>
<feature type="region of interest" description="Disordered" evidence="2">
    <location>
        <begin position="117"/>
        <end position="170"/>
    </location>
</feature>
<dbReference type="OrthoDB" id="10007333at2759"/>
<organism evidence="4">
    <name type="scientific">Selaginella moellendorffii</name>
    <name type="common">Spikemoss</name>
    <dbReference type="NCBI Taxonomy" id="88036"/>
    <lineage>
        <taxon>Eukaryota</taxon>
        <taxon>Viridiplantae</taxon>
        <taxon>Streptophyta</taxon>
        <taxon>Embryophyta</taxon>
        <taxon>Tracheophyta</taxon>
        <taxon>Lycopodiopsida</taxon>
        <taxon>Selaginellales</taxon>
        <taxon>Selaginellaceae</taxon>
        <taxon>Selaginella</taxon>
    </lineage>
</organism>
<accession>D8QV63</accession>
<sequence>MAESTPSPQKRGEVDTSKPYTDVKEAIHRFDHLPGVKNSAEKRAYESPIGALKEQLVEAMAAKDKMELDKREVEQELAKLKESYEQLSKKLEMALSIPESMGSEEREDLQKLYERTTQDLEASRERIQDLEDHKVGESSKTIESLSMELEAARDREKSSMAKAGDLSTEVERLTSQVGELAEELRIAKEELDRLRSSESRAMAEVGDAAAEISRVEAAIKAVEDEKITLQATTRYLETELESTKLEHESLQRDRGEGEEENPAVAIEKIKAKIEAVSSLESKAMASAAGMLEGYELVSAEAIEAEVVRAGVSEEVARMRNEAWELKLATMASEKRVEDLTQEALAAKESEARAMKSIRQDDDRAESKESMLEEETAGRLREASAEEASARAREEELKRSLETARAEIEETRVDLKQANEKAAIAEAAKSAVEGELRRWRSENEQRRRMAMVANLTAATPVPQRNGDASPATILASSVSIAHPEAKNDGNGRRFSSSSREIARSATIEEGRRSSGESLAQVLQIKLPDASGVRSKNLEQIVVESAEIKKKKLRLLARLGAIFTARKKHT</sequence>
<dbReference type="EMBL" id="GL377567">
    <property type="protein sequence ID" value="EFJ35994.1"/>
    <property type="molecule type" value="Genomic_DNA"/>
</dbReference>
<dbReference type="GO" id="GO:0009903">
    <property type="term" value="P:chloroplast avoidance movement"/>
    <property type="evidence" value="ECO:0000318"/>
    <property type="project" value="GO_Central"/>
</dbReference>
<dbReference type="HOGENOM" id="CLU_480131_0_0_1"/>
<dbReference type="GO" id="GO:0009904">
    <property type="term" value="P:chloroplast accumulation movement"/>
    <property type="evidence" value="ECO:0000318"/>
    <property type="project" value="GO_Central"/>
</dbReference>